<protein>
    <submittedName>
        <fullName evidence="1">Uncharacterized protein</fullName>
    </submittedName>
</protein>
<accession>A0A6J5LI10</accession>
<sequence length="320" mass="32712">MANKVIGQYSAASTIDGATHFLLIQPGNSSTAYNSINRNTLLGVTGQPMDISTAQTVTNKVLGNTNSITVKDGSFTLQDDADTTKQAQFQLSGNTTGTTRIYSLPNATGTLADLATAQTLTNKTLTSPVITGGSITGSTITTDAIVGQSVATNGTVYGLSITSGKTSGANITANTITSTQLANASVTANKLATGATSATVATLETTTSTSYTDLATVTDTVTVTIGANGLALVIITADHYNSTSGQFDYTSFVASGANTIAATDGNALMQKNAQASDEKTNSWSKLFTGLTPGSTTFKMKYKVNANTGSFANRSISVIPL</sequence>
<dbReference type="EMBL" id="LR796266">
    <property type="protein sequence ID" value="CAB4132610.1"/>
    <property type="molecule type" value="Genomic_DNA"/>
</dbReference>
<organism evidence="1">
    <name type="scientific">uncultured Caudovirales phage</name>
    <dbReference type="NCBI Taxonomy" id="2100421"/>
    <lineage>
        <taxon>Viruses</taxon>
        <taxon>Duplodnaviria</taxon>
        <taxon>Heunggongvirae</taxon>
        <taxon>Uroviricota</taxon>
        <taxon>Caudoviricetes</taxon>
        <taxon>Peduoviridae</taxon>
        <taxon>Maltschvirus</taxon>
        <taxon>Maltschvirus maltsch</taxon>
    </lineage>
</organism>
<gene>
    <name evidence="1" type="ORF">UFOVP253_41</name>
</gene>
<reference evidence="1" key="1">
    <citation type="submission" date="2020-04" db="EMBL/GenBank/DDBJ databases">
        <authorList>
            <person name="Chiriac C."/>
            <person name="Salcher M."/>
            <person name="Ghai R."/>
            <person name="Kavagutti S V."/>
        </authorList>
    </citation>
    <scope>NUCLEOTIDE SEQUENCE</scope>
</reference>
<evidence type="ECO:0000313" key="1">
    <source>
        <dbReference type="EMBL" id="CAB4132610.1"/>
    </source>
</evidence>
<proteinExistence type="predicted"/>
<name>A0A6J5LI10_9CAUD</name>